<dbReference type="EMBL" id="JAYKXN010000001">
    <property type="protein sequence ID" value="KAK7319435.1"/>
    <property type="molecule type" value="Genomic_DNA"/>
</dbReference>
<gene>
    <name evidence="2" type="ORF">RJT34_04156</name>
</gene>
<dbReference type="Gene3D" id="3.30.559.10">
    <property type="entry name" value="Chloramphenicol acetyltransferase-like domain"/>
    <property type="match status" value="2"/>
</dbReference>
<sequence>MAYENRNRTTFTVENNHVIFIKPSKSTPTTLLSLSSIDNDPESNVFQQILTVFRSPNYDSAKTITKRDPANVIKQALSKALSFYYPLAGRIVRHADGKFSVQCNSDGGVPFTEAICNCNLSSLDYLDGNYFEMAKCFAIDFPSQDEFGNQYPLLLKVTKFLCGGYIFALSISHIICDGTGTSKFLHALAELANGKTEPSVKPVWERETLVGSTITQPMQNLLEEDFATVSPFVPCTEFSHACIKVDNESIIRLKMSLIKERGETENNIEGSENRREFTTFESLAAYVWRARARALELSYDGKTMLGITVGVRSHLHDGYYGNAIVYQSVVVTVRELNERPLWQIVKLIRESLEIAYTNDFIKHSINSMETKPTRYDYETGAVMDLTDWRHLGFIEKVDFGWTEPMNVIPAPCNMVGLCMILPPINFGSAKERGVRVCLCLPSAAMPTFKEEMEALKLVHSRL</sequence>
<dbReference type="Pfam" id="PF02458">
    <property type="entry name" value="Transferase"/>
    <property type="match status" value="1"/>
</dbReference>
<organism evidence="2 3">
    <name type="scientific">Clitoria ternatea</name>
    <name type="common">Butterfly pea</name>
    <dbReference type="NCBI Taxonomy" id="43366"/>
    <lineage>
        <taxon>Eukaryota</taxon>
        <taxon>Viridiplantae</taxon>
        <taxon>Streptophyta</taxon>
        <taxon>Embryophyta</taxon>
        <taxon>Tracheophyta</taxon>
        <taxon>Spermatophyta</taxon>
        <taxon>Magnoliopsida</taxon>
        <taxon>eudicotyledons</taxon>
        <taxon>Gunneridae</taxon>
        <taxon>Pentapetalae</taxon>
        <taxon>rosids</taxon>
        <taxon>fabids</taxon>
        <taxon>Fabales</taxon>
        <taxon>Fabaceae</taxon>
        <taxon>Papilionoideae</taxon>
        <taxon>50 kb inversion clade</taxon>
        <taxon>NPAAA clade</taxon>
        <taxon>indigoferoid/millettioid clade</taxon>
        <taxon>Phaseoleae</taxon>
        <taxon>Clitoria</taxon>
    </lineage>
</organism>
<dbReference type="InterPro" id="IPR023213">
    <property type="entry name" value="CAT-like_dom_sf"/>
</dbReference>
<evidence type="ECO:0000313" key="3">
    <source>
        <dbReference type="Proteomes" id="UP001359559"/>
    </source>
</evidence>
<dbReference type="Proteomes" id="UP001359559">
    <property type="component" value="Unassembled WGS sequence"/>
</dbReference>
<dbReference type="PANTHER" id="PTHR31147:SF25">
    <property type="entry name" value="HXXXD-TYPE ACYL-TRANSFERASE FAMILY PROTEIN"/>
    <property type="match status" value="1"/>
</dbReference>
<dbReference type="PANTHER" id="PTHR31147">
    <property type="entry name" value="ACYL TRANSFERASE 4"/>
    <property type="match status" value="1"/>
</dbReference>
<comment type="similarity">
    <text evidence="1">Belongs to the plant acyltransferase family.</text>
</comment>
<comment type="caution">
    <text evidence="2">The sequence shown here is derived from an EMBL/GenBank/DDBJ whole genome shotgun (WGS) entry which is preliminary data.</text>
</comment>
<protein>
    <submittedName>
        <fullName evidence="2">Uncharacterized protein</fullName>
    </submittedName>
</protein>
<evidence type="ECO:0000313" key="2">
    <source>
        <dbReference type="EMBL" id="KAK7319435.1"/>
    </source>
</evidence>
<dbReference type="InterPro" id="IPR050898">
    <property type="entry name" value="Plant_acyltransferase"/>
</dbReference>
<reference evidence="2 3" key="1">
    <citation type="submission" date="2024-01" db="EMBL/GenBank/DDBJ databases">
        <title>The genomes of 5 underutilized Papilionoideae crops provide insights into root nodulation and disease resistance.</title>
        <authorList>
            <person name="Yuan L."/>
        </authorList>
    </citation>
    <scope>NUCLEOTIDE SEQUENCE [LARGE SCALE GENOMIC DNA]</scope>
    <source>
        <strain evidence="2">LY-2023</strain>
        <tissue evidence="2">Leaf</tissue>
    </source>
</reference>
<evidence type="ECO:0000256" key="1">
    <source>
        <dbReference type="ARBA" id="ARBA00009861"/>
    </source>
</evidence>
<keyword evidence="3" id="KW-1185">Reference proteome</keyword>
<accession>A0AAN9KKD9</accession>
<name>A0AAN9KKD9_CLITE</name>
<proteinExistence type="inferred from homology"/>
<dbReference type="AlphaFoldDB" id="A0AAN9KKD9"/>